<dbReference type="Proteomes" id="UP000664303">
    <property type="component" value="Unassembled WGS sequence"/>
</dbReference>
<keyword evidence="4" id="KW-1185">Reference proteome</keyword>
<dbReference type="InterPro" id="IPR007454">
    <property type="entry name" value="UPF0250_YbeD-like"/>
</dbReference>
<dbReference type="InterPro" id="IPR027471">
    <property type="entry name" value="YbeD-like_sf"/>
</dbReference>
<sequence length="95" mass="10533">MTDRIEGTEQEPPKIEFPCEYPIKVLGRQQADFETVVIEVFERHAPGFDSETIVAKASSKGTFISLTITIIATGPEQLKALHEELMATGQVQMVI</sequence>
<comment type="similarity">
    <text evidence="1 2">Belongs to the UPF0250 family.</text>
</comment>
<reference evidence="3" key="1">
    <citation type="submission" date="2021-02" db="EMBL/GenBank/DDBJ databases">
        <title>PHA producing bacteria isolated from coastal sediment in Guangdong, Shenzhen.</title>
        <authorList>
            <person name="Zheng W."/>
            <person name="Yu S."/>
            <person name="Huang Y."/>
        </authorList>
    </citation>
    <scope>NUCLEOTIDE SEQUENCE</scope>
    <source>
        <strain evidence="3">TN14-10</strain>
    </source>
</reference>
<dbReference type="SUPFAM" id="SSF117991">
    <property type="entry name" value="YbeD/HP0495-like"/>
    <property type="match status" value="1"/>
</dbReference>
<evidence type="ECO:0000313" key="4">
    <source>
        <dbReference type="Proteomes" id="UP000664303"/>
    </source>
</evidence>
<gene>
    <name evidence="3" type="ORF">JYP50_18205</name>
</gene>
<protein>
    <recommendedName>
        <fullName evidence="2">UPF0250 protein JYP50_18205</fullName>
    </recommendedName>
</protein>
<dbReference type="AlphaFoldDB" id="A0A939ILM5"/>
<dbReference type="EMBL" id="JAFKCZ010000016">
    <property type="protein sequence ID" value="MBN7798541.1"/>
    <property type="molecule type" value="Genomic_DNA"/>
</dbReference>
<evidence type="ECO:0000313" key="3">
    <source>
        <dbReference type="EMBL" id="MBN7798541.1"/>
    </source>
</evidence>
<organism evidence="3 4">
    <name type="scientific">Parahaliea mediterranea</name>
    <dbReference type="NCBI Taxonomy" id="651086"/>
    <lineage>
        <taxon>Bacteria</taxon>
        <taxon>Pseudomonadati</taxon>
        <taxon>Pseudomonadota</taxon>
        <taxon>Gammaproteobacteria</taxon>
        <taxon>Cellvibrionales</taxon>
        <taxon>Halieaceae</taxon>
        <taxon>Parahaliea</taxon>
    </lineage>
</organism>
<dbReference type="PANTHER" id="PTHR38036">
    <property type="entry name" value="UPF0250 PROTEIN YBED"/>
    <property type="match status" value="1"/>
</dbReference>
<dbReference type="PANTHER" id="PTHR38036:SF1">
    <property type="entry name" value="UPF0250 PROTEIN YBED"/>
    <property type="match status" value="1"/>
</dbReference>
<dbReference type="RefSeq" id="WP_206561991.1">
    <property type="nucleotide sequence ID" value="NZ_JAFKCZ010000016.1"/>
</dbReference>
<evidence type="ECO:0000256" key="2">
    <source>
        <dbReference type="HAMAP-Rule" id="MF_00659"/>
    </source>
</evidence>
<dbReference type="Pfam" id="PF04359">
    <property type="entry name" value="DUF493"/>
    <property type="match status" value="1"/>
</dbReference>
<name>A0A939ILM5_9GAMM</name>
<accession>A0A939ILM5</accession>
<dbReference type="GO" id="GO:0005829">
    <property type="term" value="C:cytosol"/>
    <property type="evidence" value="ECO:0007669"/>
    <property type="project" value="TreeGrafter"/>
</dbReference>
<dbReference type="Gene3D" id="3.30.70.260">
    <property type="match status" value="1"/>
</dbReference>
<proteinExistence type="inferred from homology"/>
<dbReference type="HAMAP" id="MF_00659">
    <property type="entry name" value="UPF0250"/>
    <property type="match status" value="1"/>
</dbReference>
<comment type="caution">
    <text evidence="3">The sequence shown here is derived from an EMBL/GenBank/DDBJ whole genome shotgun (WGS) entry which is preliminary data.</text>
</comment>
<evidence type="ECO:0000256" key="1">
    <source>
        <dbReference type="ARBA" id="ARBA00008460"/>
    </source>
</evidence>